<dbReference type="EMBL" id="BLLK01000058">
    <property type="protein sequence ID" value="GFH57695.1"/>
    <property type="molecule type" value="Genomic_DNA"/>
</dbReference>
<dbReference type="Gene3D" id="3.30.9.10">
    <property type="entry name" value="D-Amino Acid Oxidase, subunit A, domain 2"/>
    <property type="match status" value="1"/>
</dbReference>
<comment type="caution">
    <text evidence="5">The sequence shown here is derived from an EMBL/GenBank/DDBJ whole genome shotgun (WGS) entry which is preliminary data.</text>
</comment>
<keyword evidence="1" id="KW-0560">Oxidoreductase</keyword>
<evidence type="ECO:0000256" key="2">
    <source>
        <dbReference type="ARBA" id="ARBA00039785"/>
    </source>
</evidence>
<comment type="function">
    <text evidence="3">Required for the assembly of the mitochondrial membrane respiratory chain NADH dehydrogenase (Complex I). Involved in mid-late stages of complex I assembly.</text>
</comment>
<evidence type="ECO:0000259" key="4">
    <source>
        <dbReference type="Pfam" id="PF01266"/>
    </source>
</evidence>
<evidence type="ECO:0000313" key="6">
    <source>
        <dbReference type="Proteomes" id="UP001054902"/>
    </source>
</evidence>
<dbReference type="PANTHER" id="PTHR13847:SF287">
    <property type="entry name" value="FAD-DEPENDENT OXIDOREDUCTASE DOMAIN-CONTAINING PROTEIN 1"/>
    <property type="match status" value="1"/>
</dbReference>
<feature type="domain" description="FAD dependent oxidoreductase" evidence="4">
    <location>
        <begin position="3"/>
        <end position="331"/>
    </location>
</feature>
<name>A0AAD3HBP8_9STRA</name>
<accession>A0AAD3HBP8</accession>
<dbReference type="PANTHER" id="PTHR13847">
    <property type="entry name" value="SARCOSINE DEHYDROGENASE-RELATED"/>
    <property type="match status" value="1"/>
</dbReference>
<dbReference type="InterPro" id="IPR036188">
    <property type="entry name" value="FAD/NAD-bd_sf"/>
</dbReference>
<sequence length="337" mass="37858">MKIGVIGDGIIGTAVAASILKFHRTAQVTLIDDGRPYKTSQAGQGYLWSIHRYDDKIGFQTSLLAKEAWKDLLGDDELLEKKGSLLISPKDENELRQYFERAKVGIEELKFVDDAATMNQALKSDKFYGVYFPDDYTCTPPELIDILKERYDLKLEKRSVRCLEDELQESKVDYLIVCAGPWINELKDVGVEPIRGVLLEVDSGKDIDSKSLTNDVPVMEYGYGGCGFHFTLSCRNGKYLVGASREDVGFSTENLDKVECSILEHAKVFLKSDALAQTCDVRVGYRPLCIDQRSLDRKYSVTQLETNKRIILLYGFEGQGVLYAPLAGLDVLDLLKH</sequence>
<reference evidence="5 6" key="1">
    <citation type="journal article" date="2021" name="Sci. Rep.">
        <title>The genome of the diatom Chaetoceros tenuissimus carries an ancient integrated fragment of an extant virus.</title>
        <authorList>
            <person name="Hongo Y."/>
            <person name="Kimura K."/>
            <person name="Takaki Y."/>
            <person name="Yoshida Y."/>
            <person name="Baba S."/>
            <person name="Kobayashi G."/>
            <person name="Nagasaki K."/>
            <person name="Hano T."/>
            <person name="Tomaru Y."/>
        </authorList>
    </citation>
    <scope>NUCLEOTIDE SEQUENCE [LARGE SCALE GENOMIC DNA]</scope>
    <source>
        <strain evidence="5 6">NIES-3715</strain>
    </source>
</reference>
<dbReference type="Pfam" id="PF01266">
    <property type="entry name" value="DAO"/>
    <property type="match status" value="1"/>
</dbReference>
<dbReference type="GO" id="GO:0005737">
    <property type="term" value="C:cytoplasm"/>
    <property type="evidence" value="ECO:0007669"/>
    <property type="project" value="TreeGrafter"/>
</dbReference>
<evidence type="ECO:0000313" key="5">
    <source>
        <dbReference type="EMBL" id="GFH57695.1"/>
    </source>
</evidence>
<dbReference type="InterPro" id="IPR006076">
    <property type="entry name" value="FAD-dep_OxRdtase"/>
</dbReference>
<dbReference type="SUPFAM" id="SSF51971">
    <property type="entry name" value="Nucleotide-binding domain"/>
    <property type="match status" value="1"/>
</dbReference>
<evidence type="ECO:0000256" key="3">
    <source>
        <dbReference type="ARBA" id="ARBA00046185"/>
    </source>
</evidence>
<gene>
    <name evidence="5" type="ORF">CTEN210_14171</name>
</gene>
<organism evidence="5 6">
    <name type="scientific">Chaetoceros tenuissimus</name>
    <dbReference type="NCBI Taxonomy" id="426638"/>
    <lineage>
        <taxon>Eukaryota</taxon>
        <taxon>Sar</taxon>
        <taxon>Stramenopiles</taxon>
        <taxon>Ochrophyta</taxon>
        <taxon>Bacillariophyta</taxon>
        <taxon>Coscinodiscophyceae</taxon>
        <taxon>Chaetocerotophycidae</taxon>
        <taxon>Chaetocerotales</taxon>
        <taxon>Chaetocerotaceae</taxon>
        <taxon>Chaetoceros</taxon>
    </lineage>
</organism>
<proteinExistence type="predicted"/>
<keyword evidence="6" id="KW-1185">Reference proteome</keyword>
<dbReference type="Gene3D" id="3.50.50.60">
    <property type="entry name" value="FAD/NAD(P)-binding domain"/>
    <property type="match status" value="1"/>
</dbReference>
<protein>
    <recommendedName>
        <fullName evidence="2">FAD-dependent oxidoreductase domain-containing protein 1</fullName>
    </recommendedName>
</protein>
<evidence type="ECO:0000256" key="1">
    <source>
        <dbReference type="ARBA" id="ARBA00023002"/>
    </source>
</evidence>
<dbReference type="AlphaFoldDB" id="A0AAD3HBP8"/>
<dbReference type="Proteomes" id="UP001054902">
    <property type="component" value="Unassembled WGS sequence"/>
</dbReference>
<dbReference type="GO" id="GO:0016491">
    <property type="term" value="F:oxidoreductase activity"/>
    <property type="evidence" value="ECO:0007669"/>
    <property type="project" value="UniProtKB-KW"/>
</dbReference>